<organism evidence="2 3">
    <name type="scientific">Nannocystis bainbridge</name>
    <dbReference type="NCBI Taxonomy" id="2995303"/>
    <lineage>
        <taxon>Bacteria</taxon>
        <taxon>Pseudomonadati</taxon>
        <taxon>Myxococcota</taxon>
        <taxon>Polyangia</taxon>
        <taxon>Nannocystales</taxon>
        <taxon>Nannocystaceae</taxon>
        <taxon>Nannocystis</taxon>
    </lineage>
</organism>
<evidence type="ECO:0000313" key="2">
    <source>
        <dbReference type="EMBL" id="MDC0722799.1"/>
    </source>
</evidence>
<feature type="region of interest" description="Disordered" evidence="1">
    <location>
        <begin position="136"/>
        <end position="167"/>
    </location>
</feature>
<keyword evidence="3" id="KW-1185">Reference proteome</keyword>
<evidence type="ECO:0000256" key="1">
    <source>
        <dbReference type="SAM" id="MobiDB-lite"/>
    </source>
</evidence>
<dbReference type="Proteomes" id="UP001221686">
    <property type="component" value="Unassembled WGS sequence"/>
</dbReference>
<accession>A0ABT5EBU4</accession>
<proteinExistence type="predicted"/>
<reference evidence="2 3" key="1">
    <citation type="submission" date="2022-11" db="EMBL/GenBank/DDBJ databases">
        <title>Minimal conservation of predation-associated metabolite biosynthetic gene clusters underscores biosynthetic potential of Myxococcota including descriptions for ten novel species: Archangium lansinium sp. nov., Myxococcus landrumus sp. nov., Nannocystis bai.</title>
        <authorList>
            <person name="Ahearne A."/>
            <person name="Stevens C."/>
            <person name="Dowd S."/>
        </authorList>
    </citation>
    <scope>NUCLEOTIDE SEQUENCE [LARGE SCALE GENOMIC DNA]</scope>
    <source>
        <strain evidence="2 3">BB15-2</strain>
    </source>
</reference>
<dbReference type="RefSeq" id="WP_272091337.1">
    <property type="nucleotide sequence ID" value="NZ_JAQNDL010000004.1"/>
</dbReference>
<name>A0ABT5EBU4_9BACT</name>
<sequence length="167" mass="18144">MDRRREPATDPEVQPLRSQVEASFEQLWQAALEPALRAGHELDVAAVEARMGPHPLLKAQRRYRELSLDGDPFIARLSLDGLACEHLWPAPPLPDRSSLVVRFPTAAALAGFRATAERAQREPAELAASVLVSFAPGDLPGPPARPRSSEYIGQGPLARQALTSARS</sequence>
<comment type="caution">
    <text evidence="2">The sequence shown here is derived from an EMBL/GenBank/DDBJ whole genome shotgun (WGS) entry which is preliminary data.</text>
</comment>
<protein>
    <submittedName>
        <fullName evidence="2">Uncharacterized protein</fullName>
    </submittedName>
</protein>
<evidence type="ECO:0000313" key="3">
    <source>
        <dbReference type="Proteomes" id="UP001221686"/>
    </source>
</evidence>
<dbReference type="EMBL" id="JAQNDL010000004">
    <property type="protein sequence ID" value="MDC0722799.1"/>
    <property type="molecule type" value="Genomic_DNA"/>
</dbReference>
<gene>
    <name evidence="2" type="ORF">POL25_38270</name>
</gene>